<evidence type="ECO:0000256" key="5">
    <source>
        <dbReference type="ARBA" id="ARBA00022989"/>
    </source>
</evidence>
<comment type="caution">
    <text evidence="10">The sequence shown here is derived from an EMBL/GenBank/DDBJ whole genome shotgun (WGS) entry which is preliminary data.</text>
</comment>
<evidence type="ECO:0000256" key="1">
    <source>
        <dbReference type="ARBA" id="ARBA00004533"/>
    </source>
</evidence>
<dbReference type="GO" id="GO:0005886">
    <property type="term" value="C:plasma membrane"/>
    <property type="evidence" value="ECO:0007669"/>
    <property type="project" value="UniProtKB-SubCell"/>
</dbReference>
<dbReference type="InterPro" id="IPR051800">
    <property type="entry name" value="PqiA-PqiB_transport"/>
</dbReference>
<keyword evidence="5 8" id="KW-1133">Transmembrane helix</keyword>
<feature type="domain" description="Mce/MlaD" evidence="9">
    <location>
        <begin position="178"/>
        <end position="239"/>
    </location>
</feature>
<evidence type="ECO:0000313" key="10">
    <source>
        <dbReference type="EMBL" id="RIY39802.1"/>
    </source>
</evidence>
<dbReference type="AlphaFoldDB" id="A0A3A1YNR2"/>
<evidence type="ECO:0000256" key="6">
    <source>
        <dbReference type="ARBA" id="ARBA00023136"/>
    </source>
</evidence>
<dbReference type="PANTHER" id="PTHR30462">
    <property type="entry name" value="INTERMEMBRANE TRANSPORT PROTEIN PQIB-RELATED"/>
    <property type="match status" value="1"/>
</dbReference>
<comment type="subcellular location">
    <subcellularLocation>
        <location evidence="1">Cell inner membrane</location>
    </subcellularLocation>
</comment>
<keyword evidence="3" id="KW-0997">Cell inner membrane</keyword>
<evidence type="ECO:0000256" key="3">
    <source>
        <dbReference type="ARBA" id="ARBA00022519"/>
    </source>
</evidence>
<feature type="transmembrane region" description="Helical" evidence="8">
    <location>
        <begin position="34"/>
        <end position="55"/>
    </location>
</feature>
<evidence type="ECO:0000313" key="11">
    <source>
        <dbReference type="Proteomes" id="UP000266206"/>
    </source>
</evidence>
<dbReference type="OrthoDB" id="9806984at2"/>
<dbReference type="PANTHER" id="PTHR30462:SF0">
    <property type="entry name" value="INTERMEMBRANE TRANSPORT PROTEIN YEBT"/>
    <property type="match status" value="1"/>
</dbReference>
<proteinExistence type="predicted"/>
<dbReference type="RefSeq" id="WP_119516755.1">
    <property type="nucleotide sequence ID" value="NZ_NQYH01000013.1"/>
</dbReference>
<dbReference type="InterPro" id="IPR003399">
    <property type="entry name" value="Mce/MlaD"/>
</dbReference>
<evidence type="ECO:0000256" key="8">
    <source>
        <dbReference type="SAM" id="Phobius"/>
    </source>
</evidence>
<evidence type="ECO:0000256" key="4">
    <source>
        <dbReference type="ARBA" id="ARBA00022692"/>
    </source>
</evidence>
<keyword evidence="2" id="KW-1003">Cell membrane</keyword>
<accession>A0A3A1YNR2</accession>
<keyword evidence="4 8" id="KW-0812">Transmembrane</keyword>
<evidence type="ECO:0000256" key="7">
    <source>
        <dbReference type="SAM" id="MobiDB-lite"/>
    </source>
</evidence>
<sequence>MADEPVRQTEQKSPSTLKADKPSVKERRAWRISWIWLVPFVAALVGGSLLVRNWLNTGPTLSITFESAEGLEIDQTKVRYKDVVIGVVTDIDVGADRSNVIVKAQIDHDAADYIARDGTRFWVVKPRLEMSGVSGLGTLLSGPYIAVDIESDNNQNQAEKYTFTGLEKPPAVTHDRSGTRYVLHAADLGSLEIGSQVYYRQIPVGRVIDYELNKDGSSVDIQIFIDEPNDRYVTSDSRFWNASGIRVSLGASGVEVQTGTLSSIVAGGIAFTNVNPANEIPAKPETVFDLFNSELEAKAEPDGPPFRVDMIFNNSVRGLEVGAPIDFRGMELGKVYDIDLEFDTEKRRFYILVKTNIYPRRFGTAYERVKSLDPENKYPGRQLLGPMVQHGLRAQLKTSNLLTGQQYVSLDIIRDAEPVDFDPMRTPLVIPTIAGSFDRLQEQIMKIVSKIEAVPFEGIGDDLQKSLQSLNRTLNTLNTEVAPQTTEALAAAKEALERIDAMLSEDSSMNENLQGTLRELNGAARSLRNLGDYLQSHPNALITGTPPDRYPE</sequence>
<protein>
    <submittedName>
        <fullName evidence="10">Paraquat-inducible protein B</fullName>
    </submittedName>
</protein>
<feature type="domain" description="Mce/MlaD" evidence="9">
    <location>
        <begin position="58"/>
        <end position="148"/>
    </location>
</feature>
<organism evidence="10 11">
    <name type="scientific">Neopusillimonas maritima</name>
    <dbReference type="NCBI Taxonomy" id="2026239"/>
    <lineage>
        <taxon>Bacteria</taxon>
        <taxon>Pseudomonadati</taxon>
        <taxon>Pseudomonadota</taxon>
        <taxon>Betaproteobacteria</taxon>
        <taxon>Burkholderiales</taxon>
        <taxon>Alcaligenaceae</taxon>
        <taxon>Neopusillimonas</taxon>
    </lineage>
</organism>
<name>A0A3A1YNR2_9BURK</name>
<feature type="region of interest" description="Disordered" evidence="7">
    <location>
        <begin position="1"/>
        <end position="20"/>
    </location>
</feature>
<reference evidence="10 11" key="1">
    <citation type="submission" date="2017-08" db="EMBL/GenBank/DDBJ databases">
        <title>Pusillimonas indicus sp. nov., a member of the family Alcaligenaceae isolated from surface seawater.</title>
        <authorList>
            <person name="Li J."/>
        </authorList>
    </citation>
    <scope>NUCLEOTIDE SEQUENCE [LARGE SCALE GENOMIC DNA]</scope>
    <source>
        <strain evidence="10 11">L52-1-41</strain>
    </source>
</reference>
<feature type="compositionally biased region" description="Basic and acidic residues" evidence="7">
    <location>
        <begin position="1"/>
        <end position="10"/>
    </location>
</feature>
<dbReference type="Pfam" id="PF02470">
    <property type="entry name" value="MlaD"/>
    <property type="match status" value="3"/>
</dbReference>
<dbReference type="EMBL" id="NQYH01000013">
    <property type="protein sequence ID" value="RIY39802.1"/>
    <property type="molecule type" value="Genomic_DNA"/>
</dbReference>
<keyword evidence="6 8" id="KW-0472">Membrane</keyword>
<dbReference type="Proteomes" id="UP000266206">
    <property type="component" value="Unassembled WGS sequence"/>
</dbReference>
<evidence type="ECO:0000259" key="9">
    <source>
        <dbReference type="Pfam" id="PF02470"/>
    </source>
</evidence>
<gene>
    <name evidence="10" type="ORF">CJP73_13270</name>
</gene>
<evidence type="ECO:0000256" key="2">
    <source>
        <dbReference type="ARBA" id="ARBA00022475"/>
    </source>
</evidence>
<feature type="domain" description="Mce/MlaD" evidence="9">
    <location>
        <begin position="307"/>
        <end position="411"/>
    </location>
</feature>